<evidence type="ECO:0000259" key="2">
    <source>
        <dbReference type="Pfam" id="PF08450"/>
    </source>
</evidence>
<dbReference type="GeneID" id="27363799"/>
<name>A0A0D2CY18_9EURO</name>
<dbReference type="Gene3D" id="2.120.10.30">
    <property type="entry name" value="TolB, C-terminal domain"/>
    <property type="match status" value="1"/>
</dbReference>
<feature type="domain" description="SMP-30/Gluconolactonase/LRE-like region" evidence="2">
    <location>
        <begin position="170"/>
        <end position="348"/>
    </location>
</feature>
<organism evidence="3 4">
    <name type="scientific">Exophiala oligosperma</name>
    <dbReference type="NCBI Taxonomy" id="215243"/>
    <lineage>
        <taxon>Eukaryota</taxon>
        <taxon>Fungi</taxon>
        <taxon>Dikarya</taxon>
        <taxon>Ascomycota</taxon>
        <taxon>Pezizomycotina</taxon>
        <taxon>Eurotiomycetes</taxon>
        <taxon>Chaetothyriomycetidae</taxon>
        <taxon>Chaetothyriales</taxon>
        <taxon>Herpotrichiellaceae</taxon>
        <taxon>Exophiala</taxon>
    </lineage>
</organism>
<dbReference type="Proteomes" id="UP000053342">
    <property type="component" value="Unassembled WGS sequence"/>
</dbReference>
<dbReference type="OrthoDB" id="423498at2759"/>
<dbReference type="PANTHER" id="PTHR47064">
    <property type="entry name" value="PUTATIVE (AFU_ORTHOLOGUE AFUA_1G08990)-RELATED"/>
    <property type="match status" value="1"/>
</dbReference>
<feature type="signal peptide" evidence="1">
    <location>
        <begin position="1"/>
        <end position="21"/>
    </location>
</feature>
<reference evidence="3 4" key="1">
    <citation type="submission" date="2015-01" db="EMBL/GenBank/DDBJ databases">
        <title>The Genome Sequence of Exophiala oligosperma CBS72588.</title>
        <authorList>
            <consortium name="The Broad Institute Genomics Platform"/>
            <person name="Cuomo C."/>
            <person name="de Hoog S."/>
            <person name="Gorbushina A."/>
            <person name="Stielow B."/>
            <person name="Teixiera M."/>
            <person name="Abouelleil A."/>
            <person name="Chapman S.B."/>
            <person name="Priest M."/>
            <person name="Young S.K."/>
            <person name="Wortman J."/>
            <person name="Nusbaum C."/>
            <person name="Birren B."/>
        </authorList>
    </citation>
    <scope>NUCLEOTIDE SEQUENCE [LARGE SCALE GENOMIC DNA]</scope>
    <source>
        <strain evidence="3 4">CBS 72588</strain>
    </source>
</reference>
<dbReference type="RefSeq" id="XP_016256179.1">
    <property type="nucleotide sequence ID" value="XM_016413436.1"/>
</dbReference>
<proteinExistence type="predicted"/>
<accession>A0A0D2CY18</accession>
<keyword evidence="4" id="KW-1185">Reference proteome</keyword>
<feature type="chain" id="PRO_5002255487" description="SMP-30/Gluconolactonase/LRE-like region domain-containing protein" evidence="1">
    <location>
        <begin position="22"/>
        <end position="396"/>
    </location>
</feature>
<protein>
    <recommendedName>
        <fullName evidence="2">SMP-30/Gluconolactonase/LRE-like region domain-containing protein</fullName>
    </recommendedName>
</protein>
<dbReference type="STRING" id="215243.A0A0D2CY18"/>
<dbReference type="InterPro" id="IPR013658">
    <property type="entry name" value="SGL"/>
</dbReference>
<dbReference type="AlphaFoldDB" id="A0A0D2CY18"/>
<dbReference type="Pfam" id="PF08450">
    <property type="entry name" value="SGL"/>
    <property type="match status" value="1"/>
</dbReference>
<gene>
    <name evidence="3" type="ORF">PV06_11725</name>
</gene>
<dbReference type="EMBL" id="KN847387">
    <property type="protein sequence ID" value="KIW35963.1"/>
    <property type="molecule type" value="Genomic_DNA"/>
</dbReference>
<dbReference type="InterPro" id="IPR052988">
    <property type="entry name" value="Oryzine_lactonohydrolase"/>
</dbReference>
<dbReference type="VEuPathDB" id="FungiDB:PV06_11725"/>
<keyword evidence="1" id="KW-0732">Signal</keyword>
<sequence>MGPRRILEFFALALRFSLVCSQGNAVVSIPVRDTFVLPPTFVSNYSQKFVDTVVPNGTVENLLLQAQNATYITYDAEFSAIIGSSPQIQLLAGPLDVGFAYEAGVYIPGQNLVWFTGAEIDGPGRVVMAINLTDHEVYKPKLTEPVITANGGSYYEGKVYITHFGNRTYAGGVVAIDPLTGETTTLVNSYFGVRLNGPDDVIWAERGENRAMFFTDVDFASALNLTGPPALPNAVWRFDPQAESLQAVIPRSDISKPNGIAVSPGYTKLYITDTPLSGLQGMGPGNTTGSAAVYVYDLDDTLTPVGKRLFSIARTGVPDGIKVDKRGRIWTGEGEGIVVRNDGGKVLGTFNARTLLEDKNSHLANFAFADDRLIVLAVNQIWSIQLAQVVGWTSDS</sequence>
<dbReference type="PANTHER" id="PTHR47064:SF2">
    <property type="entry name" value="SMP-30_GLUCONOLACTONASE_LRE-LIKE REGION DOMAIN-CONTAINING PROTEIN-RELATED"/>
    <property type="match status" value="1"/>
</dbReference>
<dbReference type="InterPro" id="IPR011042">
    <property type="entry name" value="6-blade_b-propeller_TolB-like"/>
</dbReference>
<evidence type="ECO:0000313" key="4">
    <source>
        <dbReference type="Proteomes" id="UP000053342"/>
    </source>
</evidence>
<evidence type="ECO:0000256" key="1">
    <source>
        <dbReference type="SAM" id="SignalP"/>
    </source>
</evidence>
<dbReference type="HOGENOM" id="CLU_670909_0_0_1"/>
<dbReference type="SUPFAM" id="SSF63829">
    <property type="entry name" value="Calcium-dependent phosphotriesterase"/>
    <property type="match status" value="1"/>
</dbReference>
<evidence type="ECO:0000313" key="3">
    <source>
        <dbReference type="EMBL" id="KIW35963.1"/>
    </source>
</evidence>